<feature type="domain" description="Heterokaryon incompatibility" evidence="2">
    <location>
        <begin position="204"/>
        <end position="357"/>
    </location>
</feature>
<feature type="region of interest" description="Disordered" evidence="1">
    <location>
        <begin position="476"/>
        <end position="500"/>
    </location>
</feature>
<dbReference type="RefSeq" id="XP_060297774.1">
    <property type="nucleotide sequence ID" value="XM_060441545.1"/>
</dbReference>
<comment type="caution">
    <text evidence="3">The sequence shown here is derived from an EMBL/GenBank/DDBJ whole genome shotgun (WGS) entry which is preliminary data.</text>
</comment>
<dbReference type="Proteomes" id="UP001172101">
    <property type="component" value="Unassembled WGS sequence"/>
</dbReference>
<evidence type="ECO:0000313" key="3">
    <source>
        <dbReference type="EMBL" id="KAK0721850.1"/>
    </source>
</evidence>
<proteinExistence type="predicted"/>
<dbReference type="GeneID" id="85324815"/>
<dbReference type="AlphaFoldDB" id="A0AA40DZV5"/>
<dbReference type="PANTHER" id="PTHR33112">
    <property type="entry name" value="DOMAIN PROTEIN, PUTATIVE-RELATED"/>
    <property type="match status" value="1"/>
</dbReference>
<feature type="compositionally biased region" description="Basic and acidic residues" evidence="1">
    <location>
        <begin position="488"/>
        <end position="499"/>
    </location>
</feature>
<gene>
    <name evidence="3" type="ORF">B0T26DRAFT_700455</name>
</gene>
<evidence type="ECO:0000313" key="4">
    <source>
        <dbReference type="Proteomes" id="UP001172101"/>
    </source>
</evidence>
<organism evidence="3 4">
    <name type="scientific">Lasiosphaeria miniovina</name>
    <dbReference type="NCBI Taxonomy" id="1954250"/>
    <lineage>
        <taxon>Eukaryota</taxon>
        <taxon>Fungi</taxon>
        <taxon>Dikarya</taxon>
        <taxon>Ascomycota</taxon>
        <taxon>Pezizomycotina</taxon>
        <taxon>Sordariomycetes</taxon>
        <taxon>Sordariomycetidae</taxon>
        <taxon>Sordariales</taxon>
        <taxon>Lasiosphaeriaceae</taxon>
        <taxon>Lasiosphaeria</taxon>
    </lineage>
</organism>
<reference evidence="3" key="1">
    <citation type="submission" date="2023-06" db="EMBL/GenBank/DDBJ databases">
        <title>Genome-scale phylogeny and comparative genomics of the fungal order Sordariales.</title>
        <authorList>
            <consortium name="Lawrence Berkeley National Laboratory"/>
            <person name="Hensen N."/>
            <person name="Bonometti L."/>
            <person name="Westerberg I."/>
            <person name="Brannstrom I.O."/>
            <person name="Guillou S."/>
            <person name="Cros-Aarteil S."/>
            <person name="Calhoun S."/>
            <person name="Haridas S."/>
            <person name="Kuo A."/>
            <person name="Mondo S."/>
            <person name="Pangilinan J."/>
            <person name="Riley R."/>
            <person name="LaButti K."/>
            <person name="Andreopoulos B."/>
            <person name="Lipzen A."/>
            <person name="Chen C."/>
            <person name="Yanf M."/>
            <person name="Daum C."/>
            <person name="Ng V."/>
            <person name="Clum A."/>
            <person name="Steindorff A."/>
            <person name="Ohm R."/>
            <person name="Martin F."/>
            <person name="Silar P."/>
            <person name="Natvig D."/>
            <person name="Lalanne C."/>
            <person name="Gautier V."/>
            <person name="Ament-velasquez S.L."/>
            <person name="Kruys A."/>
            <person name="Hutchinson M.I."/>
            <person name="Powell A.J."/>
            <person name="Barry K."/>
            <person name="Miller A.N."/>
            <person name="Grigoriev I.V."/>
            <person name="Debuchy R."/>
            <person name="Gladieux P."/>
            <person name="Thoren M.H."/>
            <person name="Johannesson H."/>
        </authorList>
    </citation>
    <scope>NUCLEOTIDE SEQUENCE</scope>
    <source>
        <strain evidence="3">SMH2392-1A</strain>
    </source>
</reference>
<dbReference type="Pfam" id="PF06985">
    <property type="entry name" value="HET"/>
    <property type="match status" value="1"/>
</dbReference>
<dbReference type="PANTHER" id="PTHR33112:SF10">
    <property type="entry name" value="TOL"/>
    <property type="match status" value="1"/>
</dbReference>
<name>A0AA40DZV5_9PEZI</name>
<sequence>MALCSKCSTLVLVDLWNNDVVFHENLQALVQSAEQGCAFCRLCWTRIQQDCAPADVQLCLAALSLGSQISDVAIYITGELHPVGLVPNEPSQLYVSCGKMPGKVGDLTTNGLFTRLHIFAEPGSPATVLFGERYITVDRNPNLHVDHTRQWLEFCRKHHNVCNYASHPEARRMPTRVIDVGDPDSKTCSRLVLTKDLKNKAEKYISLSYCWGVGVQHAVELRDHNLADLLICLPEKNLTKTHQEAIQLTRELGIRYLWIDSLCIIQDNLGDWESESKRMASVYGGAELTIIAGRAADSREGFVANNYASRKDVPQPVPLMCGPNPLTGEGDLGHLYVCIPRSKAIGPVTSRGWCFQEAIFSTRAILFCEEQLSFRCRMLARWEDGRTAVDGNDASFHLGGPRPGSKPEVLRRWYAMLSDFTSRELTEPNDIFASITSIAQLVHSVVKCRYLAGLWEDDMPRGLMWKARIQLYAGRHPPLTKPKASGRRKGEPKGDEVKRAPSWSWASVQGPVAWIATARREPRYLDEHNICVRPRHEDCWAPLEDWGEPDRLYMPALELHLWGRPVEVRCAAMTVAEYVKSLPEVATTNWGPKHRVYGVLLETLVILPNDNVPNGNTAVAGVGYFDFPDDAKPTRLWCLQLVKAEGLLLTRDVDEKFRRVGWFLVESNGYPEGASEVAVDLV</sequence>
<dbReference type="InterPro" id="IPR010730">
    <property type="entry name" value="HET"/>
</dbReference>
<evidence type="ECO:0000256" key="1">
    <source>
        <dbReference type="SAM" id="MobiDB-lite"/>
    </source>
</evidence>
<accession>A0AA40DZV5</accession>
<dbReference type="EMBL" id="JAUIRO010000003">
    <property type="protein sequence ID" value="KAK0721850.1"/>
    <property type="molecule type" value="Genomic_DNA"/>
</dbReference>
<protein>
    <submittedName>
        <fullName evidence="3">Heterokaryon incompatibility protein-domain-containing protein</fullName>
    </submittedName>
</protein>
<keyword evidence="4" id="KW-1185">Reference proteome</keyword>
<evidence type="ECO:0000259" key="2">
    <source>
        <dbReference type="Pfam" id="PF06985"/>
    </source>
</evidence>